<sequence length="70" mass="8261">MCKILNLETNLLILNEAASQLYVDAQKEELMRALKEYHGSILMVSHKPDFYHKIATDIWNCEDGQRKYFK</sequence>
<evidence type="ECO:0000313" key="1">
    <source>
        <dbReference type="EMBL" id="KLV26719.1"/>
    </source>
</evidence>
<protein>
    <recommendedName>
        <fullName evidence="3">ABC transporter ATP-binding protein</fullName>
    </recommendedName>
</protein>
<accession>A0A0J1IL78</accession>
<name>A0A0J1IL78_NIACI</name>
<evidence type="ECO:0008006" key="3">
    <source>
        <dbReference type="Google" id="ProtNLM"/>
    </source>
</evidence>
<organism evidence="1 2">
    <name type="scientific">Niallia circulans</name>
    <name type="common">Bacillus circulans</name>
    <dbReference type="NCBI Taxonomy" id="1397"/>
    <lineage>
        <taxon>Bacteria</taxon>
        <taxon>Bacillati</taxon>
        <taxon>Bacillota</taxon>
        <taxon>Bacilli</taxon>
        <taxon>Bacillales</taxon>
        <taxon>Bacillaceae</taxon>
        <taxon>Niallia</taxon>
    </lineage>
</organism>
<dbReference type="AlphaFoldDB" id="A0A0J1IL78"/>
<dbReference type="InterPro" id="IPR027417">
    <property type="entry name" value="P-loop_NTPase"/>
</dbReference>
<proteinExistence type="predicted"/>
<keyword evidence="2" id="KW-1185">Reference proteome</keyword>
<gene>
    <name evidence="1" type="ORF">ABW02_09220</name>
</gene>
<reference evidence="1 2" key="1">
    <citation type="submission" date="2015-05" db="EMBL/GenBank/DDBJ databases">
        <title>Whole genome sequence and identification of bacterial endophytes from Costus igneus.</title>
        <authorList>
            <person name="Lee Y.P."/>
            <person name="Gan H.M."/>
            <person name="Eng W."/>
            <person name="Wheatley M.S."/>
            <person name="Caraballo A."/>
            <person name="Polter S."/>
            <person name="Savka M.A."/>
            <person name="Hudson A.O."/>
        </authorList>
    </citation>
    <scope>NUCLEOTIDE SEQUENCE [LARGE SCALE GENOMIC DNA]</scope>
    <source>
        <strain evidence="1 2">RIT379</strain>
    </source>
</reference>
<dbReference type="SUPFAM" id="SSF52540">
    <property type="entry name" value="P-loop containing nucleoside triphosphate hydrolases"/>
    <property type="match status" value="1"/>
</dbReference>
<dbReference type="EMBL" id="LDPH01000007">
    <property type="protein sequence ID" value="KLV26719.1"/>
    <property type="molecule type" value="Genomic_DNA"/>
</dbReference>
<evidence type="ECO:0000313" key="2">
    <source>
        <dbReference type="Proteomes" id="UP000036045"/>
    </source>
</evidence>
<comment type="caution">
    <text evidence="1">The sequence shown here is derived from an EMBL/GenBank/DDBJ whole genome shotgun (WGS) entry which is preliminary data.</text>
</comment>
<dbReference type="Proteomes" id="UP000036045">
    <property type="component" value="Unassembled WGS sequence"/>
</dbReference>
<dbReference type="Gene3D" id="3.40.50.300">
    <property type="entry name" value="P-loop containing nucleotide triphosphate hydrolases"/>
    <property type="match status" value="1"/>
</dbReference>
<dbReference type="PATRIC" id="fig|1397.4.peg.5104"/>